<evidence type="ECO:0000313" key="10">
    <source>
        <dbReference type="Proteomes" id="UP001174694"/>
    </source>
</evidence>
<feature type="compositionally biased region" description="Basic residues" evidence="8">
    <location>
        <begin position="169"/>
        <end position="178"/>
    </location>
</feature>
<evidence type="ECO:0000256" key="7">
    <source>
        <dbReference type="ARBA" id="ARBA00023274"/>
    </source>
</evidence>
<dbReference type="GO" id="GO:1990904">
    <property type="term" value="C:ribonucleoprotein complex"/>
    <property type="evidence" value="ECO:0007669"/>
    <property type="project" value="UniProtKB-KW"/>
</dbReference>
<feature type="region of interest" description="Disordered" evidence="8">
    <location>
        <begin position="1"/>
        <end position="29"/>
    </location>
</feature>
<feature type="compositionally biased region" description="Acidic residues" evidence="8">
    <location>
        <begin position="135"/>
        <end position="164"/>
    </location>
</feature>
<keyword evidence="10" id="KW-1185">Reference proteome</keyword>
<keyword evidence="6" id="KW-0539">Nucleus</keyword>
<organism evidence="9 10">
    <name type="scientific">Pleurostoma richardsiae</name>
    <dbReference type="NCBI Taxonomy" id="41990"/>
    <lineage>
        <taxon>Eukaryota</taxon>
        <taxon>Fungi</taxon>
        <taxon>Dikarya</taxon>
        <taxon>Ascomycota</taxon>
        <taxon>Pezizomycotina</taxon>
        <taxon>Sordariomycetes</taxon>
        <taxon>Sordariomycetidae</taxon>
        <taxon>Calosphaeriales</taxon>
        <taxon>Pleurostomataceae</taxon>
        <taxon>Pleurostoma</taxon>
    </lineage>
</organism>
<dbReference type="GO" id="GO:0042273">
    <property type="term" value="P:ribosomal large subunit biogenesis"/>
    <property type="evidence" value="ECO:0007669"/>
    <property type="project" value="TreeGrafter"/>
</dbReference>
<dbReference type="EMBL" id="JANBVO010000013">
    <property type="protein sequence ID" value="KAJ9148383.1"/>
    <property type="molecule type" value="Genomic_DNA"/>
</dbReference>
<evidence type="ECO:0000256" key="8">
    <source>
        <dbReference type="SAM" id="MobiDB-lite"/>
    </source>
</evidence>
<dbReference type="PANTHER" id="PTHR13243">
    <property type="entry name" value="HSPC111 PROTEIN-RELATED"/>
    <property type="match status" value="1"/>
</dbReference>
<sequence length="250" mass="28022">MARVRQNRKRRSSRPTIRQSNKPKKLLNPLGNSIIAKNWNKNETMTQNYRRLGLVSRINKPTGGVEPSPRAANPRPAPDPLAIVNATSRNGRAAAAAAGGAPALQEVRVERDAEGRIVRVLRRDNPLNDPLNGLDSDDEENRDQGMEDDGQEWGGIDDDDDEEAGAGRGAKKARKGAKVVRQLEAEARRPVEKKVRHQSEREKEWLARLVERHGDDTAAMARDMKLNPMQQTEADIARRIKKWKESQKAQ</sequence>
<keyword evidence="7" id="KW-0687">Ribonucleoprotein</keyword>
<evidence type="ECO:0000256" key="1">
    <source>
        <dbReference type="ARBA" id="ARBA00002889"/>
    </source>
</evidence>
<feature type="compositionally biased region" description="Basic residues" evidence="8">
    <location>
        <begin position="1"/>
        <end position="13"/>
    </location>
</feature>
<feature type="region of interest" description="Disordered" evidence="8">
    <location>
        <begin position="125"/>
        <end position="201"/>
    </location>
</feature>
<dbReference type="InterPro" id="IPR019002">
    <property type="entry name" value="Ribosome_biogenesis_Nop16"/>
</dbReference>
<dbReference type="Proteomes" id="UP001174694">
    <property type="component" value="Unassembled WGS sequence"/>
</dbReference>
<dbReference type="PANTHER" id="PTHR13243:SF1">
    <property type="entry name" value="NUCLEOLAR PROTEIN 16"/>
    <property type="match status" value="1"/>
</dbReference>
<dbReference type="GO" id="GO:0005730">
    <property type="term" value="C:nucleolus"/>
    <property type="evidence" value="ECO:0007669"/>
    <property type="project" value="UniProtKB-SubCell"/>
</dbReference>
<proteinExistence type="inferred from homology"/>
<accession>A0AA38VUG8</accession>
<comment type="subunit">
    <text evidence="4">Component of the pre-66S ribosomal particle.</text>
</comment>
<feature type="region of interest" description="Disordered" evidence="8">
    <location>
        <begin position="59"/>
        <end position="83"/>
    </location>
</feature>
<comment type="subcellular location">
    <subcellularLocation>
        <location evidence="2">Nucleus</location>
        <location evidence="2">Nucleolus</location>
    </subcellularLocation>
</comment>
<feature type="compositionally biased region" description="Basic and acidic residues" evidence="8">
    <location>
        <begin position="181"/>
        <end position="201"/>
    </location>
</feature>
<gene>
    <name evidence="9" type="ORF">NKR23_g5183</name>
</gene>
<reference evidence="9" key="1">
    <citation type="submission" date="2022-07" db="EMBL/GenBank/DDBJ databases">
        <title>Fungi with potential for degradation of polypropylene.</title>
        <authorList>
            <person name="Gostincar C."/>
        </authorList>
    </citation>
    <scope>NUCLEOTIDE SEQUENCE</scope>
    <source>
        <strain evidence="9">EXF-13308</strain>
    </source>
</reference>
<name>A0AA38VUG8_9PEZI</name>
<comment type="caution">
    <text evidence="9">The sequence shown here is derived from an EMBL/GenBank/DDBJ whole genome shotgun (WGS) entry which is preliminary data.</text>
</comment>
<evidence type="ECO:0000313" key="9">
    <source>
        <dbReference type="EMBL" id="KAJ9148383.1"/>
    </source>
</evidence>
<evidence type="ECO:0000256" key="4">
    <source>
        <dbReference type="ARBA" id="ARBA00011187"/>
    </source>
</evidence>
<evidence type="ECO:0000256" key="6">
    <source>
        <dbReference type="ARBA" id="ARBA00023242"/>
    </source>
</evidence>
<protein>
    <recommendedName>
        <fullName evidence="5">Nucleolar protein 16</fullName>
    </recommendedName>
</protein>
<comment type="similarity">
    <text evidence="3">Belongs to the NOP16 family.</text>
</comment>
<evidence type="ECO:0000256" key="3">
    <source>
        <dbReference type="ARBA" id="ARBA00008479"/>
    </source>
</evidence>
<evidence type="ECO:0000256" key="2">
    <source>
        <dbReference type="ARBA" id="ARBA00004604"/>
    </source>
</evidence>
<comment type="function">
    <text evidence="1">Involved in the biogenesis of the 60S ribosomal subunit.</text>
</comment>
<dbReference type="AlphaFoldDB" id="A0AA38VUG8"/>
<evidence type="ECO:0000256" key="5">
    <source>
        <dbReference type="ARBA" id="ARBA00015522"/>
    </source>
</evidence>
<dbReference type="Pfam" id="PF09420">
    <property type="entry name" value="Nop16"/>
    <property type="match status" value="1"/>
</dbReference>